<dbReference type="SUPFAM" id="SSF55347">
    <property type="entry name" value="Glyceraldehyde-3-phosphate dehydrogenase-like, C-terminal domain"/>
    <property type="match status" value="1"/>
</dbReference>
<dbReference type="Gene3D" id="3.30.360.10">
    <property type="entry name" value="Dihydrodipicolinate Reductase, domain 2"/>
    <property type="match status" value="1"/>
</dbReference>
<accession>A0ABT6F4L6</accession>
<protein>
    <submittedName>
        <fullName evidence="3">Gfo/Idh/MocA family oxidoreductase</fullName>
    </submittedName>
</protein>
<keyword evidence="4" id="KW-1185">Reference proteome</keyword>
<feature type="domain" description="Gfo/Idh/MocA-like oxidoreductase N-terminal" evidence="1">
    <location>
        <begin position="5"/>
        <end position="116"/>
    </location>
</feature>
<dbReference type="EMBL" id="JARRAG010000001">
    <property type="protein sequence ID" value="MDG3002383.1"/>
    <property type="molecule type" value="Genomic_DNA"/>
</dbReference>
<evidence type="ECO:0000259" key="1">
    <source>
        <dbReference type="Pfam" id="PF01408"/>
    </source>
</evidence>
<evidence type="ECO:0000259" key="2">
    <source>
        <dbReference type="Pfam" id="PF22725"/>
    </source>
</evidence>
<dbReference type="Proteomes" id="UP001216907">
    <property type="component" value="Unassembled WGS sequence"/>
</dbReference>
<dbReference type="SUPFAM" id="SSF51735">
    <property type="entry name" value="NAD(P)-binding Rossmann-fold domains"/>
    <property type="match status" value="1"/>
</dbReference>
<name>A0ABT6F4L6_9BACT</name>
<evidence type="ECO:0000313" key="4">
    <source>
        <dbReference type="Proteomes" id="UP001216907"/>
    </source>
</evidence>
<dbReference type="Pfam" id="PF22725">
    <property type="entry name" value="GFO_IDH_MocA_C3"/>
    <property type="match status" value="1"/>
</dbReference>
<organism evidence="3 4">
    <name type="scientific">Paludisphaera mucosa</name>
    <dbReference type="NCBI Taxonomy" id="3030827"/>
    <lineage>
        <taxon>Bacteria</taxon>
        <taxon>Pseudomonadati</taxon>
        <taxon>Planctomycetota</taxon>
        <taxon>Planctomycetia</taxon>
        <taxon>Isosphaerales</taxon>
        <taxon>Isosphaeraceae</taxon>
        <taxon>Paludisphaera</taxon>
    </lineage>
</organism>
<dbReference type="RefSeq" id="WP_277858747.1">
    <property type="nucleotide sequence ID" value="NZ_JARRAG010000001.1"/>
</dbReference>
<dbReference type="InterPro" id="IPR055170">
    <property type="entry name" value="GFO_IDH_MocA-like_dom"/>
</dbReference>
<dbReference type="InterPro" id="IPR036291">
    <property type="entry name" value="NAD(P)-bd_dom_sf"/>
</dbReference>
<dbReference type="PANTHER" id="PTHR46368:SF4">
    <property type="entry name" value="OS10G0403700 PROTEIN"/>
    <property type="match status" value="1"/>
</dbReference>
<proteinExistence type="predicted"/>
<evidence type="ECO:0000313" key="3">
    <source>
        <dbReference type="EMBL" id="MDG3002383.1"/>
    </source>
</evidence>
<sequence length="337" mass="35187">MARLGFGIVGTGLIAGVVADAIARSREARLAAVSSRRLANATGFVAGRPGAVAVEGVEALLGRDDVEAVYVAAPTTAKEPIALAAIAAGKHVLVDKPFADVASVARMSKAAANAGLAFLDATHFVHHPRTAAVKASKELGTPRSLHTAFYIPSPDRGNIRLDVNQEPTGALGDLGWYSMRAVVEYLAPAGRVAKAAAVLERDPENGAVVRASGLIAFEGGEASTFDVGYTAGTVAMDLSLFGTAGVIGMDDFVLDWADSFAYKNPDLPVGYTFRTGPATRKDVTFIPTPTAFAQEVLMVDHFAEIAASGDLARRAAYAEAAIQTQRYLDALWQAARS</sequence>
<comment type="caution">
    <text evidence="3">The sequence shown here is derived from an EMBL/GenBank/DDBJ whole genome shotgun (WGS) entry which is preliminary data.</text>
</comment>
<dbReference type="Pfam" id="PF01408">
    <property type="entry name" value="GFO_IDH_MocA"/>
    <property type="match status" value="1"/>
</dbReference>
<dbReference type="InterPro" id="IPR000683">
    <property type="entry name" value="Gfo/Idh/MocA-like_OxRdtase_N"/>
</dbReference>
<dbReference type="Gene3D" id="3.40.50.720">
    <property type="entry name" value="NAD(P)-binding Rossmann-like Domain"/>
    <property type="match status" value="1"/>
</dbReference>
<reference evidence="3 4" key="1">
    <citation type="submission" date="2023-03" db="EMBL/GenBank/DDBJ databases">
        <title>Paludisphaera mucosa sp. nov. a novel planctomycete from northern fen.</title>
        <authorList>
            <person name="Ivanova A."/>
        </authorList>
    </citation>
    <scope>NUCLEOTIDE SEQUENCE [LARGE SCALE GENOMIC DNA]</scope>
    <source>
        <strain evidence="3 4">Pla2</strain>
    </source>
</reference>
<feature type="domain" description="GFO/IDH/MocA-like oxidoreductase" evidence="2">
    <location>
        <begin position="135"/>
        <end position="247"/>
    </location>
</feature>
<gene>
    <name evidence="3" type="ORF">PZE19_01155</name>
</gene>
<dbReference type="PANTHER" id="PTHR46368">
    <property type="match status" value="1"/>
</dbReference>